<evidence type="ECO:0000313" key="3">
    <source>
        <dbReference type="Proteomes" id="UP000288805"/>
    </source>
</evidence>
<dbReference type="EMBL" id="QGNW01000884">
    <property type="protein sequence ID" value="RVW59611.1"/>
    <property type="molecule type" value="Genomic_DNA"/>
</dbReference>
<name>A0A438FI31_VITVI</name>
<reference evidence="2 3" key="1">
    <citation type="journal article" date="2018" name="PLoS Genet.">
        <title>Population sequencing reveals clonal diversity and ancestral inbreeding in the grapevine cultivar Chardonnay.</title>
        <authorList>
            <person name="Roach M.J."/>
            <person name="Johnson D.L."/>
            <person name="Bohlmann J."/>
            <person name="van Vuuren H.J."/>
            <person name="Jones S.J."/>
            <person name="Pretorius I.S."/>
            <person name="Schmidt S.A."/>
            <person name="Borneman A.R."/>
        </authorList>
    </citation>
    <scope>NUCLEOTIDE SEQUENCE [LARGE SCALE GENOMIC DNA]</scope>
    <source>
        <strain evidence="3">cv. Chardonnay</strain>
        <tissue evidence="2">Leaf</tissue>
    </source>
</reference>
<proteinExistence type="predicted"/>
<dbReference type="AlphaFoldDB" id="A0A438FI31"/>
<sequence length="198" mass="22245">MGCLIDKFFIYESVPPSKADSHHFKNMIVSAQQVDHWDRTLKHPLHAAVGIDPDLLQAVHEVFTKLDPTSEDLSQFGNEISDMEVENDKVAKKYYLDLLDIAAELVVTSRPSFDSMSVEHSSRPSVTDTFASGYDCSRGEGTNDGSDPGNDERDVRQQQQSGQPLTFTCEDDFTHCIQDEDHNFRRTSLGVGSYWKAI</sequence>
<protein>
    <submittedName>
        <fullName evidence="2">Uncharacterized protein</fullName>
    </submittedName>
</protein>
<accession>A0A438FI31</accession>
<organism evidence="2 3">
    <name type="scientific">Vitis vinifera</name>
    <name type="common">Grape</name>
    <dbReference type="NCBI Taxonomy" id="29760"/>
    <lineage>
        <taxon>Eukaryota</taxon>
        <taxon>Viridiplantae</taxon>
        <taxon>Streptophyta</taxon>
        <taxon>Embryophyta</taxon>
        <taxon>Tracheophyta</taxon>
        <taxon>Spermatophyta</taxon>
        <taxon>Magnoliopsida</taxon>
        <taxon>eudicotyledons</taxon>
        <taxon>Gunneridae</taxon>
        <taxon>Pentapetalae</taxon>
        <taxon>rosids</taxon>
        <taxon>Vitales</taxon>
        <taxon>Vitaceae</taxon>
        <taxon>Viteae</taxon>
        <taxon>Vitis</taxon>
    </lineage>
</organism>
<feature type="compositionally biased region" description="Polar residues" evidence="1">
    <location>
        <begin position="114"/>
        <end position="130"/>
    </location>
</feature>
<evidence type="ECO:0000313" key="2">
    <source>
        <dbReference type="EMBL" id="RVW59611.1"/>
    </source>
</evidence>
<gene>
    <name evidence="2" type="ORF">CK203_100705</name>
</gene>
<evidence type="ECO:0000256" key="1">
    <source>
        <dbReference type="SAM" id="MobiDB-lite"/>
    </source>
</evidence>
<feature type="region of interest" description="Disordered" evidence="1">
    <location>
        <begin position="114"/>
        <end position="164"/>
    </location>
</feature>
<comment type="caution">
    <text evidence="2">The sequence shown here is derived from an EMBL/GenBank/DDBJ whole genome shotgun (WGS) entry which is preliminary data.</text>
</comment>
<dbReference type="Proteomes" id="UP000288805">
    <property type="component" value="Unassembled WGS sequence"/>
</dbReference>